<accession>A0A182M9D7</accession>
<name>A0A182M9D7_9DIPT</name>
<protein>
    <submittedName>
        <fullName evidence="1">Uncharacterized protein</fullName>
    </submittedName>
</protein>
<evidence type="ECO:0000313" key="1">
    <source>
        <dbReference type="EnsemblMetazoa" id="ACUA012705-PA"/>
    </source>
</evidence>
<dbReference type="AlphaFoldDB" id="A0A182M9D7"/>
<reference evidence="1" key="2">
    <citation type="submission" date="2020-05" db="UniProtKB">
        <authorList>
            <consortium name="EnsemblMetazoa"/>
        </authorList>
    </citation>
    <scope>IDENTIFICATION</scope>
    <source>
        <strain evidence="1">A-37</strain>
    </source>
</reference>
<dbReference type="Proteomes" id="UP000075883">
    <property type="component" value="Unassembled WGS sequence"/>
</dbReference>
<sequence length="111" mass="12261">MPGRVATSTSVSTKTLAKRHPYRQDNAGIIIRHESWRRQTSTPSNARQCRQLAVPGSSNVGALPQMERNGVKSIQCRLGDDGCHLRQVGEEAIKCVFLLAVWETVTFVVLS</sequence>
<evidence type="ECO:0000313" key="2">
    <source>
        <dbReference type="Proteomes" id="UP000075883"/>
    </source>
</evidence>
<proteinExistence type="predicted"/>
<reference evidence="2" key="1">
    <citation type="submission" date="2013-09" db="EMBL/GenBank/DDBJ databases">
        <title>The Genome Sequence of Anopheles culicifacies species A.</title>
        <authorList>
            <consortium name="The Broad Institute Genomics Platform"/>
            <person name="Neafsey D.E."/>
            <person name="Besansky N."/>
            <person name="Howell P."/>
            <person name="Walton C."/>
            <person name="Young S.K."/>
            <person name="Zeng Q."/>
            <person name="Gargeya S."/>
            <person name="Fitzgerald M."/>
            <person name="Haas B."/>
            <person name="Abouelleil A."/>
            <person name="Allen A.W."/>
            <person name="Alvarado L."/>
            <person name="Arachchi H.M."/>
            <person name="Berlin A.M."/>
            <person name="Chapman S.B."/>
            <person name="Gainer-Dewar J."/>
            <person name="Goldberg J."/>
            <person name="Griggs A."/>
            <person name="Gujja S."/>
            <person name="Hansen M."/>
            <person name="Howarth C."/>
            <person name="Imamovic A."/>
            <person name="Ireland A."/>
            <person name="Larimer J."/>
            <person name="McCowan C."/>
            <person name="Murphy C."/>
            <person name="Pearson M."/>
            <person name="Poon T.W."/>
            <person name="Priest M."/>
            <person name="Roberts A."/>
            <person name="Saif S."/>
            <person name="Shea T."/>
            <person name="Sisk P."/>
            <person name="Sykes S."/>
            <person name="Wortman J."/>
            <person name="Nusbaum C."/>
            <person name="Birren B."/>
        </authorList>
    </citation>
    <scope>NUCLEOTIDE SEQUENCE [LARGE SCALE GENOMIC DNA]</scope>
    <source>
        <strain evidence="2">A-37</strain>
    </source>
</reference>
<organism evidence="1 2">
    <name type="scientific">Anopheles culicifacies</name>
    <dbReference type="NCBI Taxonomy" id="139723"/>
    <lineage>
        <taxon>Eukaryota</taxon>
        <taxon>Metazoa</taxon>
        <taxon>Ecdysozoa</taxon>
        <taxon>Arthropoda</taxon>
        <taxon>Hexapoda</taxon>
        <taxon>Insecta</taxon>
        <taxon>Pterygota</taxon>
        <taxon>Neoptera</taxon>
        <taxon>Endopterygota</taxon>
        <taxon>Diptera</taxon>
        <taxon>Nematocera</taxon>
        <taxon>Culicoidea</taxon>
        <taxon>Culicidae</taxon>
        <taxon>Anophelinae</taxon>
        <taxon>Anopheles</taxon>
        <taxon>culicifacies species complex</taxon>
    </lineage>
</organism>
<dbReference type="VEuPathDB" id="VectorBase:ACUA012705"/>
<dbReference type="EnsemblMetazoa" id="ACUA012705-RA">
    <property type="protein sequence ID" value="ACUA012705-PA"/>
    <property type="gene ID" value="ACUA012705"/>
</dbReference>
<keyword evidence="2" id="KW-1185">Reference proteome</keyword>
<dbReference type="EMBL" id="AXCM01000638">
    <property type="status" value="NOT_ANNOTATED_CDS"/>
    <property type="molecule type" value="Genomic_DNA"/>
</dbReference>